<accession>A0ABT3PP04</accession>
<evidence type="ECO:0000313" key="5">
    <source>
        <dbReference type="Proteomes" id="UP001207918"/>
    </source>
</evidence>
<dbReference type="InterPro" id="IPR050789">
    <property type="entry name" value="Diverse_Enzym_Activities"/>
</dbReference>
<evidence type="ECO:0000313" key="4">
    <source>
        <dbReference type="EMBL" id="MCW9707593.1"/>
    </source>
</evidence>
<dbReference type="PROSITE" id="PS51257">
    <property type="entry name" value="PROKAR_LIPOPROTEIN"/>
    <property type="match status" value="1"/>
</dbReference>
<dbReference type="PANTHER" id="PTHR43283">
    <property type="entry name" value="BETA-LACTAMASE-RELATED"/>
    <property type="match status" value="1"/>
</dbReference>
<sequence length="414" mass="46282">MRNASLMAIWALLFGLAACSTDLASQQAKAPHLLAVDSLIQNSIDAENIPGSVIQIKRGDSILHRAAYGFAQKYSYSMQRLTKPEAMTTNYLFDLASLTKVCATTFGIMLLVDKGKVDLDAPIYKYLPEFGEGTKSKITVRHLLTHTSGLPQWLPTYYYASNQEERYHYVRQVPLQWPVGEGRHYSDLGFMLLGDIIERVSGDELNKYVQRELYQPLHLEQTTFNPLDNGYEQIAATSHGNPFEKRMVYDDSFGYNVDADPKSWDGWRNYTLKGEVNDGNAWYANQGIAGHAGLFSTIDDLQVLVDLLINEGTFEGKKIISSATIDTFLTKDRFGNGLGWAMDKDFIAAEGAPEGTFGHTGFTGTSIVVVSKYELSIIFLTNRQNSGPQENGYYFNLDALRQQIVDIALDEVVQ</sequence>
<keyword evidence="1 4" id="KW-0378">Hydrolase</keyword>
<keyword evidence="2" id="KW-0732">Signal</keyword>
<evidence type="ECO:0000256" key="2">
    <source>
        <dbReference type="SAM" id="SignalP"/>
    </source>
</evidence>
<evidence type="ECO:0000256" key="1">
    <source>
        <dbReference type="ARBA" id="ARBA00022801"/>
    </source>
</evidence>
<organism evidence="4 5">
    <name type="scientific">Fodinibius salsisoli</name>
    <dbReference type="NCBI Taxonomy" id="2820877"/>
    <lineage>
        <taxon>Bacteria</taxon>
        <taxon>Pseudomonadati</taxon>
        <taxon>Balneolota</taxon>
        <taxon>Balneolia</taxon>
        <taxon>Balneolales</taxon>
        <taxon>Balneolaceae</taxon>
        <taxon>Fodinibius</taxon>
    </lineage>
</organism>
<protein>
    <submittedName>
        <fullName evidence="4">Serine hydrolase</fullName>
    </submittedName>
</protein>
<name>A0ABT3PP04_9BACT</name>
<feature type="chain" id="PRO_5045996591" evidence="2">
    <location>
        <begin position="25"/>
        <end position="414"/>
    </location>
</feature>
<dbReference type="InterPro" id="IPR012338">
    <property type="entry name" value="Beta-lactam/transpept-like"/>
</dbReference>
<feature type="signal peptide" evidence="2">
    <location>
        <begin position="1"/>
        <end position="24"/>
    </location>
</feature>
<proteinExistence type="predicted"/>
<dbReference type="PANTHER" id="PTHR43283:SF11">
    <property type="entry name" value="BETA-LACTAMASE-RELATED DOMAIN-CONTAINING PROTEIN"/>
    <property type="match status" value="1"/>
</dbReference>
<dbReference type="SUPFAM" id="SSF56601">
    <property type="entry name" value="beta-lactamase/transpeptidase-like"/>
    <property type="match status" value="1"/>
</dbReference>
<dbReference type="Pfam" id="PF00144">
    <property type="entry name" value="Beta-lactamase"/>
    <property type="match status" value="1"/>
</dbReference>
<keyword evidence="5" id="KW-1185">Reference proteome</keyword>
<dbReference type="RefSeq" id="WP_265766383.1">
    <property type="nucleotide sequence ID" value="NZ_JAGGJA010000007.1"/>
</dbReference>
<gene>
    <name evidence="4" type="ORF">J6I44_12070</name>
</gene>
<evidence type="ECO:0000259" key="3">
    <source>
        <dbReference type="Pfam" id="PF00144"/>
    </source>
</evidence>
<dbReference type="InterPro" id="IPR001466">
    <property type="entry name" value="Beta-lactam-related"/>
</dbReference>
<dbReference type="Gene3D" id="3.40.710.10">
    <property type="entry name" value="DD-peptidase/beta-lactamase superfamily"/>
    <property type="match status" value="1"/>
</dbReference>
<dbReference type="Proteomes" id="UP001207918">
    <property type="component" value="Unassembled WGS sequence"/>
</dbReference>
<feature type="domain" description="Beta-lactamase-related" evidence="3">
    <location>
        <begin position="36"/>
        <end position="392"/>
    </location>
</feature>
<reference evidence="4 5" key="1">
    <citation type="submission" date="2021-03" db="EMBL/GenBank/DDBJ databases">
        <title>Aliifodinibius sp. nov., a new bacterium isolated from saline soil.</title>
        <authorList>
            <person name="Galisteo C."/>
            <person name="De La Haba R."/>
            <person name="Sanchez-Porro C."/>
            <person name="Ventosa A."/>
        </authorList>
    </citation>
    <scope>NUCLEOTIDE SEQUENCE [LARGE SCALE GENOMIC DNA]</scope>
    <source>
        <strain evidence="4 5">1BSP15-2V2</strain>
    </source>
</reference>
<dbReference type="GO" id="GO:0016787">
    <property type="term" value="F:hydrolase activity"/>
    <property type="evidence" value="ECO:0007669"/>
    <property type="project" value="UniProtKB-KW"/>
</dbReference>
<comment type="caution">
    <text evidence="4">The sequence shown here is derived from an EMBL/GenBank/DDBJ whole genome shotgun (WGS) entry which is preliminary data.</text>
</comment>
<dbReference type="EMBL" id="JAGGJA010000007">
    <property type="protein sequence ID" value="MCW9707593.1"/>
    <property type="molecule type" value="Genomic_DNA"/>
</dbReference>